<sequence>MTDREYLIALYAFIYFGPARTNLLIQYFGSAKDAWNANSKSLVEIGLKKNIVEDFGRYKRDFNSQEYFDRLKKHSIDVITINDDSYPENLRDLDDAPLVLYIRGKLSKNDTNSVAIVGSRKMTSYGREVTQKLSSELASLGITIVSGLAFGVDLEAHKSVLSVGGRCVAVLASGVDELTPRSNEWLGLEIIKTGGAIVSEFPPGTEAQRYFFPFRNRIISGLSKAVIVVEGMIKSGTIHTAKHAAEQGRTVFAVPGQITSPMSAASHYLIKNGAKMVTSVNDILEELDLQLKVDRDAVNKVMPTDADEKKIIEILTNEPLHLDECARISGLKVSEISGKLTVMELKGIVKNIGNGVYKKV</sequence>
<feature type="domain" description="Smf/DprA SLOG" evidence="2">
    <location>
        <begin position="78"/>
        <end position="287"/>
    </location>
</feature>
<dbReference type="Proteomes" id="UP000034325">
    <property type="component" value="Unassembled WGS sequence"/>
</dbReference>
<accession>A0A0G0ME86</accession>
<evidence type="ECO:0000313" key="4">
    <source>
        <dbReference type="EMBL" id="KKQ98615.1"/>
    </source>
</evidence>
<evidence type="ECO:0000259" key="2">
    <source>
        <dbReference type="Pfam" id="PF02481"/>
    </source>
</evidence>
<protein>
    <submittedName>
        <fullName evidence="4">Uncharacterized protein</fullName>
    </submittedName>
</protein>
<dbReference type="PANTHER" id="PTHR43022">
    <property type="entry name" value="PROTEIN SMF"/>
    <property type="match status" value="1"/>
</dbReference>
<evidence type="ECO:0000313" key="5">
    <source>
        <dbReference type="Proteomes" id="UP000034325"/>
    </source>
</evidence>
<dbReference type="AlphaFoldDB" id="A0A0G0ME86"/>
<dbReference type="GO" id="GO:0009294">
    <property type="term" value="P:DNA-mediated transformation"/>
    <property type="evidence" value="ECO:0007669"/>
    <property type="project" value="InterPro"/>
</dbReference>
<dbReference type="InterPro" id="IPR036388">
    <property type="entry name" value="WH-like_DNA-bd_sf"/>
</dbReference>
<dbReference type="Pfam" id="PF17782">
    <property type="entry name" value="WHD_DprA"/>
    <property type="match status" value="1"/>
</dbReference>
<comment type="caution">
    <text evidence="4">The sequence shown here is derived from an EMBL/GenBank/DDBJ whole genome shotgun (WGS) entry which is preliminary data.</text>
</comment>
<proteinExistence type="inferred from homology"/>
<evidence type="ECO:0000259" key="3">
    <source>
        <dbReference type="Pfam" id="PF17782"/>
    </source>
</evidence>
<feature type="domain" description="DprA winged helix" evidence="3">
    <location>
        <begin position="303"/>
        <end position="350"/>
    </location>
</feature>
<evidence type="ECO:0000256" key="1">
    <source>
        <dbReference type="ARBA" id="ARBA00006525"/>
    </source>
</evidence>
<dbReference type="InterPro" id="IPR057666">
    <property type="entry name" value="DrpA_SLOG"/>
</dbReference>
<comment type="similarity">
    <text evidence="1">Belongs to the DprA/Smf family.</text>
</comment>
<dbReference type="PATRIC" id="fig|1618549.4.peg.202"/>
<dbReference type="NCBIfam" id="TIGR00732">
    <property type="entry name" value="dprA"/>
    <property type="match status" value="1"/>
</dbReference>
<dbReference type="PANTHER" id="PTHR43022:SF1">
    <property type="entry name" value="PROTEIN SMF"/>
    <property type="match status" value="1"/>
</dbReference>
<gene>
    <name evidence="4" type="ORF">UT23_C0002G0115</name>
</gene>
<organism evidence="4 5">
    <name type="scientific">Candidatus Woesebacteria bacterium GW2011_GWA1_39_12</name>
    <dbReference type="NCBI Taxonomy" id="1618549"/>
    <lineage>
        <taxon>Bacteria</taxon>
        <taxon>Candidatus Woeseibacteriota</taxon>
    </lineage>
</organism>
<dbReference type="Gene3D" id="1.10.10.10">
    <property type="entry name" value="Winged helix-like DNA-binding domain superfamily/Winged helix DNA-binding domain"/>
    <property type="match status" value="1"/>
</dbReference>
<dbReference type="SUPFAM" id="SSF102405">
    <property type="entry name" value="MCP/YpsA-like"/>
    <property type="match status" value="1"/>
</dbReference>
<reference evidence="4 5" key="1">
    <citation type="journal article" date="2015" name="Nature">
        <title>rRNA introns, odd ribosomes, and small enigmatic genomes across a large radiation of phyla.</title>
        <authorList>
            <person name="Brown C.T."/>
            <person name="Hug L.A."/>
            <person name="Thomas B.C."/>
            <person name="Sharon I."/>
            <person name="Castelle C.J."/>
            <person name="Singh A."/>
            <person name="Wilkins M.J."/>
            <person name="Williams K.H."/>
            <person name="Banfield J.F."/>
        </authorList>
    </citation>
    <scope>NUCLEOTIDE SEQUENCE [LARGE SCALE GENOMIC DNA]</scope>
</reference>
<dbReference type="Gene3D" id="3.40.50.450">
    <property type="match status" value="1"/>
</dbReference>
<dbReference type="EMBL" id="LBWA01000002">
    <property type="protein sequence ID" value="KKQ98615.1"/>
    <property type="molecule type" value="Genomic_DNA"/>
</dbReference>
<dbReference type="Pfam" id="PF02481">
    <property type="entry name" value="DNA_processg_A"/>
    <property type="match status" value="1"/>
</dbReference>
<name>A0A0G0ME86_9BACT</name>
<dbReference type="InterPro" id="IPR041614">
    <property type="entry name" value="DprA_WH"/>
</dbReference>
<dbReference type="InterPro" id="IPR003488">
    <property type="entry name" value="DprA"/>
</dbReference>